<dbReference type="CDD" id="cd01099">
    <property type="entry name" value="PAN_AP_HGF"/>
    <property type="match status" value="1"/>
</dbReference>
<keyword evidence="1" id="KW-1133">Transmembrane helix</keyword>
<dbReference type="PANTHER" id="PTHR36902">
    <property type="entry name" value="ENRICHED IN SURFACE-LABELED PROTEOME PROTEIN 9"/>
    <property type="match status" value="1"/>
</dbReference>
<comment type="caution">
    <text evidence="4">The sequence shown here is derived from an EMBL/GenBank/DDBJ whole genome shotgun (WGS) entry which is preliminary data.</text>
</comment>
<evidence type="ECO:0000259" key="3">
    <source>
        <dbReference type="PROSITE" id="PS50948"/>
    </source>
</evidence>
<organism evidence="4 5">
    <name type="scientific">Brachionus calyciflorus</name>
    <dbReference type="NCBI Taxonomy" id="104777"/>
    <lineage>
        <taxon>Eukaryota</taxon>
        <taxon>Metazoa</taxon>
        <taxon>Spiralia</taxon>
        <taxon>Gnathifera</taxon>
        <taxon>Rotifera</taxon>
        <taxon>Eurotatoria</taxon>
        <taxon>Monogononta</taxon>
        <taxon>Pseudotrocha</taxon>
        <taxon>Ploima</taxon>
        <taxon>Brachionidae</taxon>
        <taxon>Brachionus</taxon>
    </lineage>
</organism>
<dbReference type="SMART" id="SM00473">
    <property type="entry name" value="PAN_AP"/>
    <property type="match status" value="4"/>
</dbReference>
<evidence type="ECO:0000313" key="4">
    <source>
        <dbReference type="EMBL" id="CAF0773656.1"/>
    </source>
</evidence>
<keyword evidence="2" id="KW-0732">Signal</keyword>
<dbReference type="Proteomes" id="UP000663879">
    <property type="component" value="Unassembled WGS sequence"/>
</dbReference>
<keyword evidence="1" id="KW-0472">Membrane</keyword>
<keyword evidence="1" id="KW-0812">Transmembrane</keyword>
<feature type="domain" description="Apple" evidence="3">
    <location>
        <begin position="545"/>
        <end position="619"/>
    </location>
</feature>
<proteinExistence type="predicted"/>
<feature type="domain" description="Apple" evidence="3">
    <location>
        <begin position="753"/>
        <end position="834"/>
    </location>
</feature>
<accession>A0A813QUC6</accession>
<feature type="transmembrane region" description="Helical" evidence="1">
    <location>
        <begin position="939"/>
        <end position="965"/>
    </location>
</feature>
<evidence type="ECO:0000256" key="1">
    <source>
        <dbReference type="SAM" id="Phobius"/>
    </source>
</evidence>
<dbReference type="InterPro" id="IPR058831">
    <property type="entry name" value="LolA-like_dom_2nd"/>
</dbReference>
<feature type="chain" id="PRO_5032564950" description="Apple domain-containing protein" evidence="2">
    <location>
        <begin position="18"/>
        <end position="971"/>
    </location>
</feature>
<dbReference type="Gene3D" id="3.50.4.10">
    <property type="entry name" value="Hepatocyte Growth Factor"/>
    <property type="match status" value="4"/>
</dbReference>
<name>A0A813QUC6_9BILA</name>
<dbReference type="SUPFAM" id="SSF57414">
    <property type="entry name" value="Hairpin loop containing domain-like"/>
    <property type="match status" value="4"/>
</dbReference>
<reference evidence="4" key="1">
    <citation type="submission" date="2021-02" db="EMBL/GenBank/DDBJ databases">
        <authorList>
            <person name="Nowell W R."/>
        </authorList>
    </citation>
    <scope>NUCLEOTIDE SEQUENCE</scope>
    <source>
        <strain evidence="4">Ploen Becks lab</strain>
    </source>
</reference>
<dbReference type="Pfam" id="PF00024">
    <property type="entry name" value="PAN_1"/>
    <property type="match status" value="3"/>
</dbReference>
<feature type="signal peptide" evidence="2">
    <location>
        <begin position="1"/>
        <end position="17"/>
    </location>
</feature>
<evidence type="ECO:0000256" key="2">
    <source>
        <dbReference type="SAM" id="SignalP"/>
    </source>
</evidence>
<protein>
    <recommendedName>
        <fullName evidence="3">Apple domain-containing protein</fullName>
    </recommendedName>
</protein>
<dbReference type="PANTHER" id="PTHR36902:SF1">
    <property type="entry name" value="ENRICHED IN SURFACE-LABELED PROTEOME PROTEIN 9"/>
    <property type="match status" value="1"/>
</dbReference>
<dbReference type="InterPro" id="IPR003609">
    <property type="entry name" value="Pan_app"/>
</dbReference>
<gene>
    <name evidence="4" type="ORF">OXX778_LOCUS5088</name>
</gene>
<dbReference type="AlphaFoldDB" id="A0A813QUC6"/>
<dbReference type="OrthoDB" id="5983572at2759"/>
<dbReference type="Pfam" id="PF25898">
    <property type="entry name" value="LolA_2nd_metazoa"/>
    <property type="match status" value="1"/>
</dbReference>
<evidence type="ECO:0000313" key="5">
    <source>
        <dbReference type="Proteomes" id="UP000663879"/>
    </source>
</evidence>
<dbReference type="EMBL" id="CAJNOC010000536">
    <property type="protein sequence ID" value="CAF0773656.1"/>
    <property type="molecule type" value="Genomic_DNA"/>
</dbReference>
<keyword evidence="5" id="KW-1185">Reference proteome</keyword>
<sequence length="971" mass="112323">MHKFFVFFLLNLPLILTQQQSCQFPPSSPLAPPKPELPSVFYTRIEINTNLKTSTTRQLFYDATKRKASLVDQFNNIQTNYIFDYPSNEIHILFASANQTTGSIVEGEPLSYSPIACDTFKLTESNLVNYFFGYKKINDSFIEPDTVYHALNFKGDQFYNGTTIIRGIPVDIYESCQTIPQINAQFTAIYYFTRYNYSMPSYNPEFTRIPIRAIFKGTRDENFIQTDFTDVFDFYDFRVHRSFDSVFMTPSGVVCANRKTTRQLPQIPKQYRFSEEITNQAMTKYITNLNYNDLFKAVRYQRRNPRQEEETFYSTDPLTIIHDYNIGVSFALNKYHRNCSISAISVLNFDSDKNFTNSLYDSDGSYVIRLKSPESFLLLDSDYVYTGKRFVNNVPSDVYISDRSTRNKSIISEFAFSSDDFIFHESNQIDKSIPVRLWVKENEDVSYSSFYDYDSLPQDYQSFDVSECFSDEREFDFRIKFPYKKYGLSPDQLKEDKIFKFTFSFTLIQSTNESFTRFKTPKISASSDGYLYIRSEILPQPPAISMFTALPNYWLISPSVAVLRNLTSPEECAAYCLKNLSCLSFDFGKTTLTCFLNSKHSVNGTASSMTGYVHYSRNTLNGFYSRQSYEIWNILQELVRNKQFILAVKLVDPQLPTVILEAESIELVSKNDNQFGTTQTLSKYNRKYTGKTFKTNIDREYFQLNIDDCARACNEELGFECKAFDFCYLHGDCRLSKSIPSDQPDDFFEINECDVYEKDSLYHYNEYPTKSFINKNDKQLEKVKSPSECASFCDNEKSIHCRSFNYCPDQGLCYLSERHVISDSEQGFSSDLLCSHYWRDYLADFTFTSSANIILDADLVYDGADLKQCSISCVISDGFNCKSFDYCPATKKCLLNKGLKANSTISTQNKDLCYNYRREYFYVTSQNANKKVKNLNNNLGIMIGLSIGFAFFGLFSGGVMMVVYLKKKNKL</sequence>
<dbReference type="PROSITE" id="PS50948">
    <property type="entry name" value="PAN"/>
    <property type="match status" value="2"/>
</dbReference>